<evidence type="ECO:0000313" key="2">
    <source>
        <dbReference type="Proteomes" id="UP000705867"/>
    </source>
</evidence>
<comment type="caution">
    <text evidence="1">The sequence shown here is derived from an EMBL/GenBank/DDBJ whole genome shotgun (WGS) entry which is preliminary data.</text>
</comment>
<reference evidence="1" key="2">
    <citation type="submission" date="2021-08" db="EMBL/GenBank/DDBJ databases">
        <authorList>
            <person name="Dalcin Martins P."/>
        </authorList>
    </citation>
    <scope>NUCLEOTIDE SEQUENCE</scope>
    <source>
        <strain evidence="1">MAG_39</strain>
    </source>
</reference>
<name>A0A953SFH2_9BACT</name>
<proteinExistence type="predicted"/>
<reference evidence="1" key="1">
    <citation type="journal article" date="2021" name="bioRxiv">
        <title>Unraveling nitrogen, sulfur and carbon metabolic pathways and microbial community transcriptional responses to substrate deprivation and toxicity stresses in a bioreactor mimicking anoxic brackish coastal sediment conditions.</title>
        <authorList>
            <person name="Martins P.D."/>
            <person name="Echeveste M.J."/>
            <person name="Arshad A."/>
            <person name="Kurth J."/>
            <person name="Ouboter H."/>
            <person name="Jetten M.S.M."/>
            <person name="Welte C.U."/>
        </authorList>
    </citation>
    <scope>NUCLEOTIDE SEQUENCE</scope>
    <source>
        <strain evidence="1">MAG_39</strain>
    </source>
</reference>
<dbReference type="AlphaFoldDB" id="A0A953SFH2"/>
<gene>
    <name evidence="1" type="ORF">K8I29_20000</name>
</gene>
<evidence type="ECO:0000313" key="1">
    <source>
        <dbReference type="EMBL" id="MBZ0158487.1"/>
    </source>
</evidence>
<organism evidence="1 2">
    <name type="scientific">Candidatus Nitrobium versatile</name>
    <dbReference type="NCBI Taxonomy" id="2884831"/>
    <lineage>
        <taxon>Bacteria</taxon>
        <taxon>Pseudomonadati</taxon>
        <taxon>Nitrospirota</taxon>
        <taxon>Nitrospiria</taxon>
        <taxon>Nitrospirales</taxon>
        <taxon>Nitrospiraceae</taxon>
        <taxon>Candidatus Nitrobium</taxon>
    </lineage>
</organism>
<dbReference type="EMBL" id="JAIOIV010000156">
    <property type="protein sequence ID" value="MBZ0158487.1"/>
    <property type="molecule type" value="Genomic_DNA"/>
</dbReference>
<sequence>MNHSLRPWEINSSLTGECLCTVARIIKDVRHRTLELYDPEEGDGVWSLGCRIYERTINSIEREAKKLVWLEIIRNGLYFVMLINGVPVRFYHGEVDNPNMRSLRRLYPELEVQQMEFPFAPSEWFWRLVVETENDGRVLRIIIAQFKECGNSQNSWEIPVTEPITLMTSVVETRREGVELERPTVGSRKEKVAEGGGNV</sequence>
<accession>A0A953SFH2</accession>
<dbReference type="Proteomes" id="UP000705867">
    <property type="component" value="Unassembled WGS sequence"/>
</dbReference>
<protein>
    <submittedName>
        <fullName evidence="1">Uncharacterized protein</fullName>
    </submittedName>
</protein>